<dbReference type="AlphaFoldDB" id="F9WVU6"/>
<name>F9WVU6_TRYVY</name>
<dbReference type="VEuPathDB" id="TriTrypDB:TvY486_0004380"/>
<keyword evidence="2" id="KW-1185">Reference proteome</keyword>
<dbReference type="EMBL" id="CAEX01008152">
    <property type="protein sequence ID" value="CCD21707.1"/>
    <property type="molecule type" value="Genomic_DNA"/>
</dbReference>
<protein>
    <submittedName>
        <fullName evidence="1">Methyltransferase, putative</fullName>
    </submittedName>
</protein>
<dbReference type="Proteomes" id="UP000009027">
    <property type="component" value="Unassembled WGS sequence"/>
</dbReference>
<dbReference type="GO" id="GO:0032259">
    <property type="term" value="P:methylation"/>
    <property type="evidence" value="ECO:0007669"/>
    <property type="project" value="UniProtKB-KW"/>
</dbReference>
<reference evidence="1 2" key="1">
    <citation type="journal article" date="2012" name="Proc. Natl. Acad. Sci. U.S.A.">
        <title>Antigenic diversity is generated by distinct evolutionary mechanisms in African trypanosome species.</title>
        <authorList>
            <person name="Jackson A.P."/>
            <person name="Berry A."/>
            <person name="Aslett M."/>
            <person name="Allison H.C."/>
            <person name="Burton P."/>
            <person name="Vavrova-Anderson J."/>
            <person name="Brown R."/>
            <person name="Browne H."/>
            <person name="Corton N."/>
            <person name="Hauser H."/>
            <person name="Gamble J."/>
            <person name="Gilderthorp R."/>
            <person name="Marcello L."/>
            <person name="McQuillan J."/>
            <person name="Otto T.D."/>
            <person name="Quail M.A."/>
            <person name="Sanders M.J."/>
            <person name="van Tonder A."/>
            <person name="Ginger M.L."/>
            <person name="Field M.C."/>
            <person name="Barry J.D."/>
            <person name="Hertz-Fowler C."/>
            <person name="Berriman M."/>
        </authorList>
    </citation>
    <scope>NUCLEOTIDE SEQUENCE</scope>
    <source>
        <strain evidence="1 2">Y486</strain>
    </source>
</reference>
<dbReference type="GO" id="GO:0008168">
    <property type="term" value="F:methyltransferase activity"/>
    <property type="evidence" value="ECO:0007669"/>
    <property type="project" value="UniProtKB-KW"/>
</dbReference>
<feature type="non-terminal residue" evidence="1">
    <location>
        <position position="1"/>
    </location>
</feature>
<organism evidence="1 2">
    <name type="scientific">Trypanosoma vivax (strain Y486)</name>
    <dbReference type="NCBI Taxonomy" id="1055687"/>
    <lineage>
        <taxon>Eukaryota</taxon>
        <taxon>Discoba</taxon>
        <taxon>Euglenozoa</taxon>
        <taxon>Kinetoplastea</taxon>
        <taxon>Metakinetoplastina</taxon>
        <taxon>Trypanosomatida</taxon>
        <taxon>Trypanosomatidae</taxon>
        <taxon>Trypanosoma</taxon>
        <taxon>Duttonella</taxon>
    </lineage>
</organism>
<accession>F9WVU6</accession>
<proteinExistence type="predicted"/>
<gene>
    <name evidence="1" type="ORF">TvY486_0004380</name>
</gene>
<evidence type="ECO:0000313" key="1">
    <source>
        <dbReference type="EMBL" id="CCD21707.1"/>
    </source>
</evidence>
<evidence type="ECO:0000313" key="2">
    <source>
        <dbReference type="Proteomes" id="UP000009027"/>
    </source>
</evidence>
<keyword evidence="1" id="KW-0489">Methyltransferase</keyword>
<keyword evidence="1" id="KW-0808">Transferase</keyword>
<sequence length="20" mass="2180">PWPSHCPSICVGEGGGRKRR</sequence>